<name>A0A6H2A342_9ZZZZ</name>
<proteinExistence type="predicted"/>
<gene>
    <name evidence="1" type="ORF">TM448A04119_0004</name>
</gene>
<accession>A0A6H2A342</accession>
<sequence length="92" mass="10035">MDATQIAEGFSQLLTRAGHVLPSTPEQRRTIAMGLAAAWNATETGYSEVARTQLVTVFKTMEEMISALAAADQLEAQRYAFPSDEDLADIPF</sequence>
<dbReference type="AlphaFoldDB" id="A0A6H2A342"/>
<dbReference type="EMBL" id="MT144458">
    <property type="protein sequence ID" value="QJA53870.1"/>
    <property type="molecule type" value="Genomic_DNA"/>
</dbReference>
<organism evidence="1">
    <name type="scientific">viral metagenome</name>
    <dbReference type="NCBI Taxonomy" id="1070528"/>
    <lineage>
        <taxon>unclassified sequences</taxon>
        <taxon>metagenomes</taxon>
        <taxon>organismal metagenomes</taxon>
    </lineage>
</organism>
<protein>
    <submittedName>
        <fullName evidence="1">Uncharacterized protein</fullName>
    </submittedName>
</protein>
<reference evidence="1" key="1">
    <citation type="submission" date="2020-03" db="EMBL/GenBank/DDBJ databases">
        <title>The deep terrestrial virosphere.</title>
        <authorList>
            <person name="Holmfeldt K."/>
            <person name="Nilsson E."/>
            <person name="Simone D."/>
            <person name="Lopez-Fernandez M."/>
            <person name="Wu X."/>
            <person name="de Brujin I."/>
            <person name="Lundin D."/>
            <person name="Andersson A."/>
            <person name="Bertilsson S."/>
            <person name="Dopson M."/>
        </authorList>
    </citation>
    <scope>NUCLEOTIDE SEQUENCE</scope>
    <source>
        <strain evidence="1">TM448A04119</strain>
    </source>
</reference>
<evidence type="ECO:0000313" key="1">
    <source>
        <dbReference type="EMBL" id="QJA53870.1"/>
    </source>
</evidence>